<organism evidence="2 3">
    <name type="scientific">Lagenidium giganteum</name>
    <dbReference type="NCBI Taxonomy" id="4803"/>
    <lineage>
        <taxon>Eukaryota</taxon>
        <taxon>Sar</taxon>
        <taxon>Stramenopiles</taxon>
        <taxon>Oomycota</taxon>
        <taxon>Peronosporomycetes</taxon>
        <taxon>Pythiales</taxon>
        <taxon>Pythiaceae</taxon>
    </lineage>
</organism>
<reference evidence="2" key="1">
    <citation type="submission" date="2022-11" db="EMBL/GenBank/DDBJ databases">
        <authorList>
            <person name="Morgan W.R."/>
            <person name="Tartar A."/>
        </authorList>
    </citation>
    <scope>NUCLEOTIDE SEQUENCE</scope>
    <source>
        <strain evidence="2">ARSEF 373</strain>
    </source>
</reference>
<evidence type="ECO:0000313" key="3">
    <source>
        <dbReference type="Proteomes" id="UP001146120"/>
    </source>
</evidence>
<gene>
    <name evidence="2" type="ORF">N0F65_009345</name>
</gene>
<accession>A0AAV2YKH2</accession>
<protein>
    <submittedName>
        <fullName evidence="2">Uncharacterized protein</fullName>
    </submittedName>
</protein>
<reference evidence="2" key="2">
    <citation type="journal article" date="2023" name="Microbiol Resour">
        <title>Decontamination and Annotation of the Draft Genome Sequence of the Oomycete Lagenidium giganteum ARSEF 373.</title>
        <authorList>
            <person name="Morgan W.R."/>
            <person name="Tartar A."/>
        </authorList>
    </citation>
    <scope>NUCLEOTIDE SEQUENCE</scope>
    <source>
        <strain evidence="2">ARSEF 373</strain>
    </source>
</reference>
<feature type="compositionally biased region" description="Acidic residues" evidence="1">
    <location>
        <begin position="1"/>
        <end position="16"/>
    </location>
</feature>
<name>A0AAV2YKH2_9STRA</name>
<evidence type="ECO:0000313" key="2">
    <source>
        <dbReference type="EMBL" id="DAZ93837.1"/>
    </source>
</evidence>
<sequence length="275" mass="30716">DDEQDSECEIEEEELDLSSNSSDVKCDHTVDSPFDDALAPEALRSKTTQLINDDPCQAKCLTGKTRAIELFLNSIEGMSKDHLRFDFRPCYNCLHGPEAPSRQWRARKVSVIPSFATKRLSCFGTSARTVVRLRKQIDGGNFGLQAHGGSRNKNARNVDAEYLSEWFQLSRRKLANPFQSGCERRKQPTVSDIQQLLQRITSSYRVTLRGINFAMSTAVTWPTRRPTTARKKCTSLRRPRSAQLSSGGVPISRYVVHATMLATHVPSTPTLVAGA</sequence>
<dbReference type="Proteomes" id="UP001146120">
    <property type="component" value="Unassembled WGS sequence"/>
</dbReference>
<evidence type="ECO:0000256" key="1">
    <source>
        <dbReference type="SAM" id="MobiDB-lite"/>
    </source>
</evidence>
<proteinExistence type="predicted"/>
<dbReference type="AlphaFoldDB" id="A0AAV2YKH2"/>
<feature type="non-terminal residue" evidence="2">
    <location>
        <position position="1"/>
    </location>
</feature>
<keyword evidence="3" id="KW-1185">Reference proteome</keyword>
<dbReference type="EMBL" id="DAKRPA010000288">
    <property type="protein sequence ID" value="DAZ93837.1"/>
    <property type="molecule type" value="Genomic_DNA"/>
</dbReference>
<comment type="caution">
    <text evidence="2">The sequence shown here is derived from an EMBL/GenBank/DDBJ whole genome shotgun (WGS) entry which is preliminary data.</text>
</comment>
<feature type="region of interest" description="Disordered" evidence="1">
    <location>
        <begin position="1"/>
        <end position="23"/>
    </location>
</feature>